<sequence length="110" mass="13221">MLVPVTVGYYMCLRCRHQHSFSLFISHNKFLRFLSFKYSIIREPYSLYSPLLTFLNIETLEQHSLRFELYFAYKLLTGLIECPEFLSRFSFHAPSRNSRSKDTFYLNTEL</sequence>
<gene>
    <name evidence="1" type="ORF">FWK35_00028796</name>
</gene>
<keyword evidence="2" id="KW-1185">Reference proteome</keyword>
<dbReference type="OrthoDB" id="426210at2759"/>
<reference evidence="1 2" key="1">
    <citation type="submission" date="2019-08" db="EMBL/GenBank/DDBJ databases">
        <title>Whole genome of Aphis craccivora.</title>
        <authorList>
            <person name="Voronova N.V."/>
            <person name="Shulinski R.S."/>
            <person name="Bandarenka Y.V."/>
            <person name="Zhorov D.G."/>
            <person name="Warner D."/>
        </authorList>
    </citation>
    <scope>NUCLEOTIDE SEQUENCE [LARGE SCALE GENOMIC DNA]</scope>
    <source>
        <strain evidence="1">180601</strain>
        <tissue evidence="1">Whole Body</tissue>
    </source>
</reference>
<proteinExistence type="predicted"/>
<accession>A0A6G0Y4Z9</accession>
<protein>
    <submittedName>
        <fullName evidence="1">Uncharacterized protein</fullName>
    </submittedName>
</protein>
<dbReference type="AlphaFoldDB" id="A0A6G0Y4Z9"/>
<dbReference type="EMBL" id="VUJU01006195">
    <property type="protein sequence ID" value="KAF0749177.1"/>
    <property type="molecule type" value="Genomic_DNA"/>
</dbReference>
<dbReference type="Proteomes" id="UP000478052">
    <property type="component" value="Unassembled WGS sequence"/>
</dbReference>
<evidence type="ECO:0000313" key="1">
    <source>
        <dbReference type="EMBL" id="KAF0749177.1"/>
    </source>
</evidence>
<name>A0A6G0Y4Z9_APHCR</name>
<evidence type="ECO:0000313" key="2">
    <source>
        <dbReference type="Proteomes" id="UP000478052"/>
    </source>
</evidence>
<organism evidence="1 2">
    <name type="scientific">Aphis craccivora</name>
    <name type="common">Cowpea aphid</name>
    <dbReference type="NCBI Taxonomy" id="307492"/>
    <lineage>
        <taxon>Eukaryota</taxon>
        <taxon>Metazoa</taxon>
        <taxon>Ecdysozoa</taxon>
        <taxon>Arthropoda</taxon>
        <taxon>Hexapoda</taxon>
        <taxon>Insecta</taxon>
        <taxon>Pterygota</taxon>
        <taxon>Neoptera</taxon>
        <taxon>Paraneoptera</taxon>
        <taxon>Hemiptera</taxon>
        <taxon>Sternorrhyncha</taxon>
        <taxon>Aphidomorpha</taxon>
        <taxon>Aphidoidea</taxon>
        <taxon>Aphididae</taxon>
        <taxon>Aphidini</taxon>
        <taxon>Aphis</taxon>
        <taxon>Aphis</taxon>
    </lineage>
</organism>
<comment type="caution">
    <text evidence="1">The sequence shown here is derived from an EMBL/GenBank/DDBJ whole genome shotgun (WGS) entry which is preliminary data.</text>
</comment>